<dbReference type="SUPFAM" id="SSF109604">
    <property type="entry name" value="HD-domain/PDEase-like"/>
    <property type="match status" value="1"/>
</dbReference>
<name>A0ABQ6GRP2_9GAMM</name>
<dbReference type="CDD" id="cd00077">
    <property type="entry name" value="HDc"/>
    <property type="match status" value="1"/>
</dbReference>
<dbReference type="InterPro" id="IPR013976">
    <property type="entry name" value="HDOD"/>
</dbReference>
<evidence type="ECO:0000259" key="1">
    <source>
        <dbReference type="PROSITE" id="PS51833"/>
    </source>
</evidence>
<dbReference type="EMBL" id="BSST01000001">
    <property type="protein sequence ID" value="GLX78623.1"/>
    <property type="molecule type" value="Genomic_DNA"/>
</dbReference>
<gene>
    <name evidence="2" type="ORF">tinsulaeT_19630</name>
</gene>
<dbReference type="Gene3D" id="1.10.3210.10">
    <property type="entry name" value="Hypothetical protein af1432"/>
    <property type="match status" value="1"/>
</dbReference>
<feature type="domain" description="HDOD" evidence="1">
    <location>
        <begin position="54"/>
        <end position="246"/>
    </location>
</feature>
<protein>
    <submittedName>
        <fullName evidence="2">Metal-dependent phosphohydrolase</fullName>
    </submittedName>
</protein>
<dbReference type="Proteomes" id="UP001157186">
    <property type="component" value="Unassembled WGS sequence"/>
</dbReference>
<dbReference type="PANTHER" id="PTHR33525:SF6">
    <property type="entry name" value="HDOD DOMAIN-CONTAINING PROTEIN"/>
    <property type="match status" value="1"/>
</dbReference>
<evidence type="ECO:0000313" key="3">
    <source>
        <dbReference type="Proteomes" id="UP001157186"/>
    </source>
</evidence>
<keyword evidence="3" id="KW-1185">Reference proteome</keyword>
<dbReference type="InterPro" id="IPR003607">
    <property type="entry name" value="HD/PDEase_dom"/>
</dbReference>
<proteinExistence type="predicted"/>
<dbReference type="PANTHER" id="PTHR33525">
    <property type="match status" value="1"/>
</dbReference>
<dbReference type="Pfam" id="PF08668">
    <property type="entry name" value="HDOD"/>
    <property type="match status" value="1"/>
</dbReference>
<sequence length="307" mass="34897">MTKNLIPVGEVNIDFYNAMFGSVHACNSMSAIESGTYGRVVNMLKDPKELSDRMPLLPEMLIKLLDALKDPHSDIFTYLAIIEKDPTFAAKVVEVANTARYNRNNTEVVYLRKAASFLGTSGLMKIASTLLLSEVIPCEPIFYKLYGRQIWTHSVQCASLCELLAKEEGDNEADAYFIGLIHDLGRIIVFHCLTEVTGKTFRSLMPSSREFKVLMTDLSLEISHLLAQEWQLPSIYIVALEQQKEQTHDTLAELLFRANRLSEHYLLWQKHDVVMKDYQKLQQQLAISDQVFEQFNELAPEIAANMS</sequence>
<dbReference type="InterPro" id="IPR052340">
    <property type="entry name" value="RNase_Y/CdgJ"/>
</dbReference>
<dbReference type="PROSITE" id="PS51833">
    <property type="entry name" value="HDOD"/>
    <property type="match status" value="1"/>
</dbReference>
<evidence type="ECO:0000313" key="2">
    <source>
        <dbReference type="EMBL" id="GLX78623.1"/>
    </source>
</evidence>
<accession>A0ABQ6GRP2</accession>
<reference evidence="2 3" key="1">
    <citation type="submission" date="2023-03" db="EMBL/GenBank/DDBJ databases">
        <title>Draft genome sequence of Thalassotalea insulae KCTC 62186T.</title>
        <authorList>
            <person name="Sawabe T."/>
        </authorList>
    </citation>
    <scope>NUCLEOTIDE SEQUENCE [LARGE SCALE GENOMIC DNA]</scope>
    <source>
        <strain evidence="2 3">KCTC 62186</strain>
    </source>
</reference>
<dbReference type="RefSeq" id="WP_284244499.1">
    <property type="nucleotide sequence ID" value="NZ_BSST01000001.1"/>
</dbReference>
<organism evidence="2 3">
    <name type="scientific">Thalassotalea insulae</name>
    <dbReference type="NCBI Taxonomy" id="2056778"/>
    <lineage>
        <taxon>Bacteria</taxon>
        <taxon>Pseudomonadati</taxon>
        <taxon>Pseudomonadota</taxon>
        <taxon>Gammaproteobacteria</taxon>
        <taxon>Alteromonadales</taxon>
        <taxon>Colwelliaceae</taxon>
        <taxon>Thalassotalea</taxon>
    </lineage>
</organism>
<comment type="caution">
    <text evidence="2">The sequence shown here is derived from an EMBL/GenBank/DDBJ whole genome shotgun (WGS) entry which is preliminary data.</text>
</comment>